<dbReference type="Pfam" id="PF01037">
    <property type="entry name" value="AsnC_trans_reg"/>
    <property type="match status" value="1"/>
</dbReference>
<dbReference type="InterPro" id="IPR011008">
    <property type="entry name" value="Dimeric_a/b-barrel"/>
</dbReference>
<evidence type="ECO:0000256" key="1">
    <source>
        <dbReference type="ARBA" id="ARBA00023015"/>
    </source>
</evidence>
<dbReference type="PANTHER" id="PTHR30154:SF54">
    <property type="entry name" value="POSSIBLE TRANSCRIPTIONAL REGULATORY PROTEIN (PROBABLY LRP_ASNC-FAMILY)"/>
    <property type="match status" value="1"/>
</dbReference>
<dbReference type="Gene3D" id="3.30.70.920">
    <property type="match status" value="1"/>
</dbReference>
<dbReference type="InterPro" id="IPR000485">
    <property type="entry name" value="AsnC-type_HTH_dom"/>
</dbReference>
<name>A0A6J4M296_9ACTN</name>
<reference evidence="5" key="1">
    <citation type="submission" date="2020-02" db="EMBL/GenBank/DDBJ databases">
        <authorList>
            <person name="Meier V. D."/>
        </authorList>
    </citation>
    <scope>NUCLEOTIDE SEQUENCE</scope>
    <source>
        <strain evidence="5">AVDCRST_MAG36</strain>
    </source>
</reference>
<gene>
    <name evidence="5" type="ORF">AVDCRST_MAG36-1766</name>
</gene>
<dbReference type="SUPFAM" id="SSF46785">
    <property type="entry name" value="Winged helix' DNA-binding domain"/>
    <property type="match status" value="1"/>
</dbReference>
<proteinExistence type="predicted"/>
<dbReference type="SMART" id="SM00344">
    <property type="entry name" value="HTH_ASNC"/>
    <property type="match status" value="1"/>
</dbReference>
<protein>
    <submittedName>
        <fullName evidence="5">Transcriptional regulator, AsnC family</fullName>
    </submittedName>
</protein>
<dbReference type="EMBL" id="CADCUH010000120">
    <property type="protein sequence ID" value="CAA9347969.1"/>
    <property type="molecule type" value="Genomic_DNA"/>
</dbReference>
<dbReference type="PANTHER" id="PTHR30154">
    <property type="entry name" value="LEUCINE-RESPONSIVE REGULATORY PROTEIN"/>
    <property type="match status" value="1"/>
</dbReference>
<dbReference type="GO" id="GO:0043565">
    <property type="term" value="F:sequence-specific DNA binding"/>
    <property type="evidence" value="ECO:0007669"/>
    <property type="project" value="InterPro"/>
</dbReference>
<keyword evidence="3" id="KW-0804">Transcription</keyword>
<dbReference type="PRINTS" id="PR00033">
    <property type="entry name" value="HTHASNC"/>
</dbReference>
<organism evidence="5">
    <name type="scientific">uncultured Nocardioidaceae bacterium</name>
    <dbReference type="NCBI Taxonomy" id="253824"/>
    <lineage>
        <taxon>Bacteria</taxon>
        <taxon>Bacillati</taxon>
        <taxon>Actinomycetota</taxon>
        <taxon>Actinomycetes</taxon>
        <taxon>Propionibacteriales</taxon>
        <taxon>Nocardioidaceae</taxon>
        <taxon>environmental samples</taxon>
    </lineage>
</organism>
<evidence type="ECO:0000256" key="3">
    <source>
        <dbReference type="ARBA" id="ARBA00023163"/>
    </source>
</evidence>
<dbReference type="InterPro" id="IPR019887">
    <property type="entry name" value="Tscrpt_reg_AsnC/Lrp_C"/>
</dbReference>
<dbReference type="SUPFAM" id="SSF54909">
    <property type="entry name" value="Dimeric alpha+beta barrel"/>
    <property type="match status" value="1"/>
</dbReference>
<dbReference type="PROSITE" id="PS50956">
    <property type="entry name" value="HTH_ASNC_2"/>
    <property type="match status" value="1"/>
</dbReference>
<dbReference type="InterPro" id="IPR036390">
    <property type="entry name" value="WH_DNA-bd_sf"/>
</dbReference>
<dbReference type="InterPro" id="IPR019888">
    <property type="entry name" value="Tscrpt_reg_AsnC-like"/>
</dbReference>
<feature type="domain" description="HTH asnC-type" evidence="4">
    <location>
        <begin position="32"/>
        <end position="93"/>
    </location>
</feature>
<dbReference type="AlphaFoldDB" id="A0A6J4M296"/>
<evidence type="ECO:0000313" key="5">
    <source>
        <dbReference type="EMBL" id="CAA9347969.1"/>
    </source>
</evidence>
<accession>A0A6J4M296</accession>
<keyword evidence="1" id="KW-0805">Transcription regulation</keyword>
<dbReference type="GO" id="GO:0043200">
    <property type="term" value="P:response to amino acid"/>
    <property type="evidence" value="ECO:0007669"/>
    <property type="project" value="TreeGrafter"/>
</dbReference>
<dbReference type="GO" id="GO:0005829">
    <property type="term" value="C:cytosol"/>
    <property type="evidence" value="ECO:0007669"/>
    <property type="project" value="TreeGrafter"/>
</dbReference>
<evidence type="ECO:0000256" key="2">
    <source>
        <dbReference type="ARBA" id="ARBA00023125"/>
    </source>
</evidence>
<sequence>MLFENPLTATAVVRCGTIKEVAAVNDVRPVEYDDTDRDLLRLLAANARVPNNVLAQQVGIAPSTCLMRVRRLQRTGAIRGFHAELAPEVLGRPLQAMVVVRLHGHARTRIGEFGGWLAGLPGVLNVYFLAGADDFQVHVAAASPDALRDFVVRNLSASREVAMTETHLIFEHIRTGTVLD</sequence>
<dbReference type="Pfam" id="PF13412">
    <property type="entry name" value="HTH_24"/>
    <property type="match status" value="1"/>
</dbReference>
<keyword evidence="2" id="KW-0238">DNA-binding</keyword>
<evidence type="ECO:0000259" key="4">
    <source>
        <dbReference type="PROSITE" id="PS50956"/>
    </source>
</evidence>
<dbReference type="InterPro" id="IPR036388">
    <property type="entry name" value="WH-like_DNA-bd_sf"/>
</dbReference>
<dbReference type="Gene3D" id="1.10.10.10">
    <property type="entry name" value="Winged helix-like DNA-binding domain superfamily/Winged helix DNA-binding domain"/>
    <property type="match status" value="1"/>
</dbReference>